<evidence type="ECO:0000313" key="11">
    <source>
        <dbReference type="EMBL" id="OAI22256.1"/>
    </source>
</evidence>
<dbReference type="Proteomes" id="UP000077734">
    <property type="component" value="Unassembled WGS sequence"/>
</dbReference>
<dbReference type="GO" id="GO:0006882">
    <property type="term" value="P:intracellular zinc ion homeostasis"/>
    <property type="evidence" value="ECO:0007669"/>
    <property type="project" value="InterPro"/>
</dbReference>
<feature type="transmembrane region" description="Helical" evidence="9">
    <location>
        <begin position="227"/>
        <end position="250"/>
    </location>
</feature>
<dbReference type="InterPro" id="IPR058533">
    <property type="entry name" value="Cation_efflux_TM"/>
</dbReference>
<name>A0AA91I3Q1_9GAMM</name>
<dbReference type="GO" id="GO:0005385">
    <property type="term" value="F:zinc ion transmembrane transporter activity"/>
    <property type="evidence" value="ECO:0007669"/>
    <property type="project" value="InterPro"/>
</dbReference>
<evidence type="ECO:0000313" key="12">
    <source>
        <dbReference type="Proteomes" id="UP000077734"/>
    </source>
</evidence>
<keyword evidence="12" id="KW-1185">Reference proteome</keyword>
<evidence type="ECO:0000256" key="7">
    <source>
        <dbReference type="ARBA" id="ARBA00023136"/>
    </source>
</evidence>
<keyword evidence="4" id="KW-0862">Zinc</keyword>
<dbReference type="RefSeq" id="WP_064029681.1">
    <property type="nucleotide sequence ID" value="NZ_LUUL01000125.1"/>
</dbReference>
<dbReference type="InterPro" id="IPR045316">
    <property type="entry name" value="Msc2-like"/>
</dbReference>
<keyword evidence="4" id="KW-0864">Zinc transport</keyword>
<dbReference type="SUPFAM" id="SSF161111">
    <property type="entry name" value="Cation efflux protein transmembrane domain-like"/>
    <property type="match status" value="1"/>
</dbReference>
<evidence type="ECO:0000256" key="3">
    <source>
        <dbReference type="ARBA" id="ARBA00022692"/>
    </source>
</evidence>
<gene>
    <name evidence="11" type="ORF">A1356_02375</name>
</gene>
<organism evidence="11 12">
    <name type="scientific">Methylomonas koyamae</name>
    <dbReference type="NCBI Taxonomy" id="702114"/>
    <lineage>
        <taxon>Bacteria</taxon>
        <taxon>Pseudomonadati</taxon>
        <taxon>Pseudomonadota</taxon>
        <taxon>Gammaproteobacteria</taxon>
        <taxon>Methylococcales</taxon>
        <taxon>Methylococcaceae</taxon>
        <taxon>Methylomonas</taxon>
    </lineage>
</organism>
<keyword evidence="2" id="KW-0813">Transport</keyword>
<dbReference type="EMBL" id="LUUL01000125">
    <property type="protein sequence ID" value="OAI22256.1"/>
    <property type="molecule type" value="Genomic_DNA"/>
</dbReference>
<dbReference type="NCBIfam" id="NF033827">
    <property type="entry name" value="CDF_efflux_DmeF"/>
    <property type="match status" value="1"/>
</dbReference>
<evidence type="ECO:0000259" key="10">
    <source>
        <dbReference type="Pfam" id="PF01545"/>
    </source>
</evidence>
<accession>A0AA91I3Q1</accession>
<feature type="transmembrane region" description="Helical" evidence="9">
    <location>
        <begin position="88"/>
        <end position="110"/>
    </location>
</feature>
<dbReference type="InterPro" id="IPR002524">
    <property type="entry name" value="Cation_efflux"/>
</dbReference>
<dbReference type="Gene3D" id="1.20.1510.10">
    <property type="entry name" value="Cation efflux protein transmembrane domain"/>
    <property type="match status" value="1"/>
</dbReference>
<feature type="region of interest" description="Disordered" evidence="8">
    <location>
        <begin position="154"/>
        <end position="193"/>
    </location>
</feature>
<dbReference type="NCBIfam" id="TIGR01297">
    <property type="entry name" value="CDF"/>
    <property type="match status" value="1"/>
</dbReference>
<keyword evidence="5 9" id="KW-1133">Transmembrane helix</keyword>
<proteinExistence type="predicted"/>
<feature type="transmembrane region" description="Helical" evidence="9">
    <location>
        <begin position="201"/>
        <end position="221"/>
    </location>
</feature>
<sequence>MHEHQLGNWQHSHDFARINRKGERRTKWVLALTFTTMLVEIAAGMQFHSMALLADGWHMATHVVAFMIAIFAYRYSRIHQHDQTFAFSPAKVSVLGGFASSIALAMVAFVMVADSIERLLAPQAIHFDEAILVAEVGLLINLLSALLLGDHHDHHHGDHHHHDHDHDHDNDNDHDNDHDHDHEHEHEHESRSHHDHNLRAAYLHVVADALTSVLAIVALLSGKYYGWAWLDTVMGFVGATVILVWAAGLIRDTSPILLDQSIDAGYAAKIRAALEQDGECRVVDLHIWPISANHYAVIVGLVTQYPQSPQHYKRLLAGFRKLDHVTVEVNGCVGADCVAE</sequence>
<dbReference type="PANTHER" id="PTHR45755:SF4">
    <property type="entry name" value="ZINC TRANSPORTER 7"/>
    <property type="match status" value="1"/>
</dbReference>
<evidence type="ECO:0000256" key="8">
    <source>
        <dbReference type="SAM" id="MobiDB-lite"/>
    </source>
</evidence>
<feature type="compositionally biased region" description="Basic and acidic residues" evidence="8">
    <location>
        <begin position="164"/>
        <end position="193"/>
    </location>
</feature>
<protein>
    <submittedName>
        <fullName evidence="11">Cation transporter</fullName>
    </submittedName>
</protein>
<comment type="subcellular location">
    <subcellularLocation>
        <location evidence="1">Membrane</location>
        <topology evidence="1">Multi-pass membrane protein</topology>
    </subcellularLocation>
</comment>
<reference evidence="11 12" key="1">
    <citation type="submission" date="2016-03" db="EMBL/GenBank/DDBJ databases">
        <authorList>
            <person name="Heylen K."/>
            <person name="De Vos P."/>
            <person name="Vekeman B."/>
        </authorList>
    </citation>
    <scope>NUCLEOTIDE SEQUENCE [LARGE SCALE GENOMIC DNA]</scope>
    <source>
        <strain evidence="11 12">R-49807</strain>
    </source>
</reference>
<keyword evidence="3 9" id="KW-0812">Transmembrane</keyword>
<keyword evidence="7 9" id="KW-0472">Membrane</keyword>
<evidence type="ECO:0000256" key="6">
    <source>
        <dbReference type="ARBA" id="ARBA00023065"/>
    </source>
</evidence>
<dbReference type="InterPro" id="IPR027469">
    <property type="entry name" value="Cation_efflux_TMD_sf"/>
</dbReference>
<feature type="transmembrane region" description="Helical" evidence="9">
    <location>
        <begin position="59"/>
        <end position="76"/>
    </location>
</feature>
<feature type="domain" description="Cation efflux protein transmembrane" evidence="10">
    <location>
        <begin position="30"/>
        <end position="258"/>
    </location>
</feature>
<dbReference type="Pfam" id="PF01545">
    <property type="entry name" value="Cation_efflux"/>
    <property type="match status" value="1"/>
</dbReference>
<evidence type="ECO:0000256" key="5">
    <source>
        <dbReference type="ARBA" id="ARBA00022989"/>
    </source>
</evidence>
<evidence type="ECO:0000256" key="4">
    <source>
        <dbReference type="ARBA" id="ARBA00022906"/>
    </source>
</evidence>
<comment type="caution">
    <text evidence="11">The sequence shown here is derived from an EMBL/GenBank/DDBJ whole genome shotgun (WGS) entry which is preliminary data.</text>
</comment>
<evidence type="ECO:0000256" key="2">
    <source>
        <dbReference type="ARBA" id="ARBA00022448"/>
    </source>
</evidence>
<feature type="transmembrane region" description="Helical" evidence="9">
    <location>
        <begin position="28"/>
        <end position="47"/>
    </location>
</feature>
<dbReference type="GO" id="GO:0016020">
    <property type="term" value="C:membrane"/>
    <property type="evidence" value="ECO:0007669"/>
    <property type="project" value="UniProtKB-SubCell"/>
</dbReference>
<dbReference type="AlphaFoldDB" id="A0AA91I3Q1"/>
<evidence type="ECO:0000256" key="9">
    <source>
        <dbReference type="SAM" id="Phobius"/>
    </source>
</evidence>
<feature type="transmembrane region" description="Helical" evidence="9">
    <location>
        <begin position="130"/>
        <end position="149"/>
    </location>
</feature>
<keyword evidence="6" id="KW-0406">Ion transport</keyword>
<dbReference type="PANTHER" id="PTHR45755">
    <property type="match status" value="1"/>
</dbReference>
<evidence type="ECO:0000256" key="1">
    <source>
        <dbReference type="ARBA" id="ARBA00004141"/>
    </source>
</evidence>